<keyword evidence="1" id="KW-0812">Transmembrane</keyword>
<dbReference type="Proteomes" id="UP000191135">
    <property type="component" value="Chromosome"/>
</dbReference>
<dbReference type="RefSeq" id="WP_018066556.1">
    <property type="nucleotide sequence ID" value="NZ_AQWH01000024.1"/>
</dbReference>
<feature type="transmembrane region" description="Helical" evidence="1">
    <location>
        <begin position="86"/>
        <end position="106"/>
    </location>
</feature>
<keyword evidence="1" id="KW-0472">Membrane</keyword>
<reference evidence="3 4" key="1">
    <citation type="submission" date="2017-03" db="EMBL/GenBank/DDBJ databases">
        <title>Foreign affairs: Plasmid Transfer between Roseobacters and Rhizobia.</title>
        <authorList>
            <person name="Bartling P."/>
            <person name="Bunk B."/>
            <person name="Overmann J."/>
            <person name="Brinkmann H."/>
            <person name="Petersen J."/>
        </authorList>
    </citation>
    <scope>NUCLEOTIDE SEQUENCE [LARGE SCALE GENOMIC DNA]</scope>
    <source>
        <strain evidence="3 4">MACL11</strain>
    </source>
</reference>
<keyword evidence="4" id="KW-1185">Reference proteome</keyword>
<feature type="signal peptide" evidence="2">
    <location>
        <begin position="1"/>
        <end position="35"/>
    </location>
</feature>
<evidence type="ECO:0000313" key="4">
    <source>
        <dbReference type="Proteomes" id="UP000191135"/>
    </source>
</evidence>
<dbReference type="STRING" id="1122214.Mame_03422"/>
<evidence type="ECO:0000256" key="2">
    <source>
        <dbReference type="SAM" id="SignalP"/>
    </source>
</evidence>
<proteinExistence type="predicted"/>
<dbReference type="AlphaFoldDB" id="A0A1U9Z4U5"/>
<gene>
    <name evidence="3" type="ORF">Mame_03422</name>
</gene>
<evidence type="ECO:0000313" key="3">
    <source>
        <dbReference type="EMBL" id="AQZ52729.1"/>
    </source>
</evidence>
<feature type="chain" id="PRO_5010713739" evidence="2">
    <location>
        <begin position="36"/>
        <end position="128"/>
    </location>
</feature>
<sequence precursor="true">MRMVKRMARGIARRSIFIKRGIFAFATLPVLTAFAPAGASAEQAWQAAPLSGTNGGAMLFDGYLPFSSPGGSALQGLLSHTAARDLMIAAMFAICLAMVFGASYLWRENVSHLKADAERRQRNEFEDF</sequence>
<evidence type="ECO:0000256" key="1">
    <source>
        <dbReference type="SAM" id="Phobius"/>
    </source>
</evidence>
<organism evidence="3 4">
    <name type="scientific">Martelella mediterranea DSM 17316</name>
    <dbReference type="NCBI Taxonomy" id="1122214"/>
    <lineage>
        <taxon>Bacteria</taxon>
        <taxon>Pseudomonadati</taxon>
        <taxon>Pseudomonadota</taxon>
        <taxon>Alphaproteobacteria</taxon>
        <taxon>Hyphomicrobiales</taxon>
        <taxon>Aurantimonadaceae</taxon>
        <taxon>Martelella</taxon>
    </lineage>
</organism>
<accession>A0A1U9Z4U5</accession>
<dbReference type="OrthoDB" id="7917293at2"/>
<keyword evidence="2" id="KW-0732">Signal</keyword>
<dbReference type="KEGG" id="mmed:Mame_03422"/>
<keyword evidence="1" id="KW-1133">Transmembrane helix</keyword>
<dbReference type="EMBL" id="CP020330">
    <property type="protein sequence ID" value="AQZ52729.1"/>
    <property type="molecule type" value="Genomic_DNA"/>
</dbReference>
<name>A0A1U9Z4U5_9HYPH</name>
<protein>
    <submittedName>
        <fullName evidence="3">Uncharacterized protein</fullName>
    </submittedName>
</protein>